<evidence type="ECO:0000313" key="2">
    <source>
        <dbReference type="Proteomes" id="UP000824782"/>
    </source>
</evidence>
<protein>
    <submittedName>
        <fullName evidence="1">Uncharacterized protein</fullName>
    </submittedName>
</protein>
<accession>A0AAV6YLA5</accession>
<dbReference type="AlphaFoldDB" id="A0AAV6YLA5"/>
<organism evidence="1 2">
    <name type="scientific">Engystomops pustulosus</name>
    <name type="common">Tungara frog</name>
    <name type="synonym">Physalaemus pustulosus</name>
    <dbReference type="NCBI Taxonomy" id="76066"/>
    <lineage>
        <taxon>Eukaryota</taxon>
        <taxon>Metazoa</taxon>
        <taxon>Chordata</taxon>
        <taxon>Craniata</taxon>
        <taxon>Vertebrata</taxon>
        <taxon>Euteleostomi</taxon>
        <taxon>Amphibia</taxon>
        <taxon>Batrachia</taxon>
        <taxon>Anura</taxon>
        <taxon>Neobatrachia</taxon>
        <taxon>Hyloidea</taxon>
        <taxon>Leptodactylidae</taxon>
        <taxon>Leiuperinae</taxon>
        <taxon>Engystomops</taxon>
    </lineage>
</organism>
<name>A0AAV6YLA5_ENGPU</name>
<sequence length="95" mass="10005">MSCSEEKLPDSAIKSRLLEAAVIGDSHLPPAFLGLTTVIFGFFFTSLTKAPLPQLLSLAGGPGRGKIVVVPSFFHLKIKKATVLLGTLSAAEILL</sequence>
<proteinExistence type="predicted"/>
<keyword evidence="2" id="KW-1185">Reference proteome</keyword>
<evidence type="ECO:0000313" key="1">
    <source>
        <dbReference type="EMBL" id="KAG8535530.1"/>
    </source>
</evidence>
<gene>
    <name evidence="1" type="ORF">GDO81_028344</name>
</gene>
<reference evidence="1" key="1">
    <citation type="thesis" date="2020" institute="ProQuest LLC" country="789 East Eisenhower Parkway, Ann Arbor, MI, USA">
        <title>Comparative Genomics and Chromosome Evolution.</title>
        <authorList>
            <person name="Mudd A.B."/>
        </authorList>
    </citation>
    <scope>NUCLEOTIDE SEQUENCE</scope>
    <source>
        <strain evidence="1">237g6f4</strain>
        <tissue evidence="1">Blood</tissue>
    </source>
</reference>
<dbReference type="Proteomes" id="UP000824782">
    <property type="component" value="Unassembled WGS sequence"/>
</dbReference>
<comment type="caution">
    <text evidence="1">The sequence shown here is derived from an EMBL/GenBank/DDBJ whole genome shotgun (WGS) entry which is preliminary data.</text>
</comment>
<dbReference type="EMBL" id="WNYA01064336">
    <property type="protein sequence ID" value="KAG8535530.1"/>
    <property type="molecule type" value="Genomic_DNA"/>
</dbReference>